<dbReference type="OrthoDB" id="10061449at2759"/>
<protein>
    <submittedName>
        <fullName evidence="11">Chymotrypsin-like elastase family member 2A</fullName>
    </submittedName>
</protein>
<evidence type="ECO:0000256" key="1">
    <source>
        <dbReference type="ARBA" id="ARBA00022656"/>
    </source>
</evidence>
<evidence type="ECO:0000313" key="11">
    <source>
        <dbReference type="EMBL" id="PFX29690.1"/>
    </source>
</evidence>
<dbReference type="SUPFAM" id="SSF50494">
    <property type="entry name" value="Trypsin-like serine proteases"/>
    <property type="match status" value="1"/>
</dbReference>
<dbReference type="PRINTS" id="PR00722">
    <property type="entry name" value="CHYMOTRYPSIN"/>
</dbReference>
<keyword evidence="4 7" id="KW-0720">Serine protease</keyword>
<sequence>MVAAVVVFLAICLLQPNQVSSFGSCGQRSPSSRVVGGSQAQQGSWPWQIELLISRSPDLKSFVHRCGGTLIDLQWVVTAAHCVFMFPTPEHYKVVVGQIHRAEVKEPENRYIYNVTSVRIHEEYMTRGYGFDVALVKLARPVMLEAGKVWPACLPEQGNRVSIGELCYITGWGKTSSNLTSYFSKVLREAKMPVVDYQTCADGNAILPYAQVDDDTMLCAGYGGSSVISGCHGDSGGPFVCQENRRWVLRGAVSWGDDRCRGGSTFSVFARISSFVDWISATKEKPEQSIAIGESCRDDLPHCKKWSLAKFCGNLWYGNYMKLFCRKSCEHCTD</sequence>
<evidence type="ECO:0000256" key="6">
    <source>
        <dbReference type="PROSITE-ProRule" id="PRU01005"/>
    </source>
</evidence>
<dbReference type="Gene3D" id="2.40.10.10">
    <property type="entry name" value="Trypsin-like serine proteases"/>
    <property type="match status" value="1"/>
</dbReference>
<dbReference type="AlphaFoldDB" id="A0A2B4SLD7"/>
<dbReference type="STRING" id="50429.A0A2B4SLD7"/>
<evidence type="ECO:0000256" key="8">
    <source>
        <dbReference type="SAM" id="SignalP"/>
    </source>
</evidence>
<evidence type="ECO:0000256" key="7">
    <source>
        <dbReference type="RuleBase" id="RU363034"/>
    </source>
</evidence>
<keyword evidence="8" id="KW-0732">Signal</keyword>
<dbReference type="PROSITE" id="PS50240">
    <property type="entry name" value="TRYPSIN_DOM"/>
    <property type="match status" value="1"/>
</dbReference>
<reference evidence="12" key="1">
    <citation type="journal article" date="2017" name="bioRxiv">
        <title>Comparative analysis of the genomes of Stylophora pistillata and Acropora digitifera provides evidence for extensive differences between species of corals.</title>
        <authorList>
            <person name="Voolstra C.R."/>
            <person name="Li Y."/>
            <person name="Liew Y.J."/>
            <person name="Baumgarten S."/>
            <person name="Zoccola D."/>
            <person name="Flot J.-F."/>
            <person name="Tambutte S."/>
            <person name="Allemand D."/>
            <person name="Aranda M."/>
        </authorList>
    </citation>
    <scope>NUCLEOTIDE SEQUENCE [LARGE SCALE GENOMIC DNA]</scope>
</reference>
<keyword evidence="5" id="KW-1015">Disulfide bond</keyword>
<keyword evidence="12" id="KW-1185">Reference proteome</keyword>
<keyword evidence="2 7" id="KW-0645">Protease</keyword>
<dbReference type="Gene3D" id="1.10.10.1940">
    <property type="match status" value="1"/>
</dbReference>
<organism evidence="11 12">
    <name type="scientific">Stylophora pistillata</name>
    <name type="common">Smooth cauliflower coral</name>
    <dbReference type="NCBI Taxonomy" id="50429"/>
    <lineage>
        <taxon>Eukaryota</taxon>
        <taxon>Metazoa</taxon>
        <taxon>Cnidaria</taxon>
        <taxon>Anthozoa</taxon>
        <taxon>Hexacorallia</taxon>
        <taxon>Scleractinia</taxon>
        <taxon>Astrocoeniina</taxon>
        <taxon>Pocilloporidae</taxon>
        <taxon>Stylophora</taxon>
    </lineage>
</organism>
<evidence type="ECO:0000259" key="9">
    <source>
        <dbReference type="PROSITE" id="PS50240"/>
    </source>
</evidence>
<evidence type="ECO:0000256" key="2">
    <source>
        <dbReference type="ARBA" id="ARBA00022670"/>
    </source>
</evidence>
<feature type="domain" description="Peptidase S1" evidence="9">
    <location>
        <begin position="34"/>
        <end position="284"/>
    </location>
</feature>
<dbReference type="GO" id="GO:0004252">
    <property type="term" value="F:serine-type endopeptidase activity"/>
    <property type="evidence" value="ECO:0007669"/>
    <property type="project" value="InterPro"/>
</dbReference>
<feature type="domain" description="ShKT" evidence="10">
    <location>
        <begin position="296"/>
        <end position="332"/>
    </location>
</feature>
<gene>
    <name evidence="11" type="primary">CELA2A</name>
    <name evidence="11" type="ORF">AWC38_SpisGene5574</name>
</gene>
<dbReference type="SMART" id="SM00020">
    <property type="entry name" value="Tryp_SPc"/>
    <property type="match status" value="1"/>
</dbReference>
<dbReference type="SMART" id="SM00254">
    <property type="entry name" value="ShKT"/>
    <property type="match status" value="1"/>
</dbReference>
<evidence type="ECO:0000259" key="10">
    <source>
        <dbReference type="PROSITE" id="PS51670"/>
    </source>
</evidence>
<dbReference type="InterPro" id="IPR009003">
    <property type="entry name" value="Peptidase_S1_PA"/>
</dbReference>
<dbReference type="InterPro" id="IPR001314">
    <property type="entry name" value="Peptidase_S1A"/>
</dbReference>
<dbReference type="CDD" id="cd00190">
    <property type="entry name" value="Tryp_SPc"/>
    <property type="match status" value="1"/>
</dbReference>
<accession>A0A2B4SLD7</accession>
<dbReference type="EMBL" id="LSMT01000062">
    <property type="protein sequence ID" value="PFX29690.1"/>
    <property type="molecule type" value="Genomic_DNA"/>
</dbReference>
<comment type="caution">
    <text evidence="6">Lacks conserved residue(s) required for the propagation of feature annotation.</text>
</comment>
<dbReference type="GO" id="GO:0090729">
    <property type="term" value="F:toxin activity"/>
    <property type="evidence" value="ECO:0007669"/>
    <property type="project" value="UniProtKB-KW"/>
</dbReference>
<name>A0A2B4SLD7_STYPI</name>
<dbReference type="PANTHER" id="PTHR24252">
    <property type="entry name" value="ACROSIN-RELATED"/>
    <property type="match status" value="1"/>
</dbReference>
<proteinExistence type="predicted"/>
<dbReference type="Pfam" id="PF01549">
    <property type="entry name" value="ShK"/>
    <property type="match status" value="1"/>
</dbReference>
<dbReference type="Pfam" id="PF00089">
    <property type="entry name" value="Trypsin"/>
    <property type="match status" value="1"/>
</dbReference>
<feature type="chain" id="PRO_5012021604" evidence="8">
    <location>
        <begin position="22"/>
        <end position="334"/>
    </location>
</feature>
<dbReference type="PROSITE" id="PS00135">
    <property type="entry name" value="TRYPSIN_SER"/>
    <property type="match status" value="1"/>
</dbReference>
<dbReference type="FunFam" id="2.40.10.10:FF:000003">
    <property type="entry name" value="Transmembrane serine protease 3"/>
    <property type="match status" value="1"/>
</dbReference>
<dbReference type="PROSITE" id="PS51670">
    <property type="entry name" value="SHKT"/>
    <property type="match status" value="1"/>
</dbReference>
<dbReference type="PANTHER" id="PTHR24252:SF7">
    <property type="entry name" value="HYALIN"/>
    <property type="match status" value="1"/>
</dbReference>
<dbReference type="InterPro" id="IPR018114">
    <property type="entry name" value="TRYPSIN_HIS"/>
</dbReference>
<feature type="signal peptide" evidence="8">
    <location>
        <begin position="1"/>
        <end position="21"/>
    </location>
</feature>
<dbReference type="PROSITE" id="PS00134">
    <property type="entry name" value="TRYPSIN_HIS"/>
    <property type="match status" value="1"/>
</dbReference>
<dbReference type="GO" id="GO:0006508">
    <property type="term" value="P:proteolysis"/>
    <property type="evidence" value="ECO:0007669"/>
    <property type="project" value="UniProtKB-KW"/>
</dbReference>
<dbReference type="Proteomes" id="UP000225706">
    <property type="component" value="Unassembled WGS sequence"/>
</dbReference>
<keyword evidence="1" id="KW-0800">Toxin</keyword>
<evidence type="ECO:0000313" key="12">
    <source>
        <dbReference type="Proteomes" id="UP000225706"/>
    </source>
</evidence>
<dbReference type="InterPro" id="IPR001254">
    <property type="entry name" value="Trypsin_dom"/>
</dbReference>
<dbReference type="InterPro" id="IPR003582">
    <property type="entry name" value="ShKT_dom"/>
</dbReference>
<keyword evidence="3 7" id="KW-0378">Hydrolase</keyword>
<dbReference type="InterPro" id="IPR033116">
    <property type="entry name" value="TRYPSIN_SER"/>
</dbReference>
<evidence type="ECO:0000256" key="3">
    <source>
        <dbReference type="ARBA" id="ARBA00022801"/>
    </source>
</evidence>
<comment type="caution">
    <text evidence="11">The sequence shown here is derived from an EMBL/GenBank/DDBJ whole genome shotgun (WGS) entry which is preliminary data.</text>
</comment>
<evidence type="ECO:0000256" key="5">
    <source>
        <dbReference type="ARBA" id="ARBA00023157"/>
    </source>
</evidence>
<dbReference type="InterPro" id="IPR043504">
    <property type="entry name" value="Peptidase_S1_PA_chymotrypsin"/>
</dbReference>
<evidence type="ECO:0000256" key="4">
    <source>
        <dbReference type="ARBA" id="ARBA00022825"/>
    </source>
</evidence>